<keyword evidence="2" id="KW-1185">Reference proteome</keyword>
<proteinExistence type="predicted"/>
<feature type="non-terminal residue" evidence="1">
    <location>
        <position position="242"/>
    </location>
</feature>
<evidence type="ECO:0000313" key="2">
    <source>
        <dbReference type="Proteomes" id="UP000814140"/>
    </source>
</evidence>
<gene>
    <name evidence="1" type="ORF">BV25DRAFT_1769720</name>
</gene>
<protein>
    <submittedName>
        <fullName evidence="1">Uncharacterized protein</fullName>
    </submittedName>
</protein>
<dbReference type="EMBL" id="MU277331">
    <property type="protein sequence ID" value="KAI0054896.1"/>
    <property type="molecule type" value="Genomic_DNA"/>
</dbReference>
<feature type="non-terminal residue" evidence="1">
    <location>
        <position position="1"/>
    </location>
</feature>
<sequence length="242" mass="27691">HDFPITPTPDTLSFYCVYMCHHIQPRSVASYLSGICNQLQHLFPNIREVRKSSIVAGTLAGCIKLLSEPTHRKQPLSLDDIASLIAFYPRPSHDDCLFLAIALCGFFALHRLGELTDSDDLDLRNSRKRIRRSSVAVGPSFFEYELRTHKADRQYEGNLVIIAHRAEGPDPHQVFTQYLSSRDSRFPYLPALWVRESGQVPTRTWFINRLRRHFNNNYAGHSLRSGGATHFASEGWPDDRIQ</sequence>
<dbReference type="Proteomes" id="UP000814140">
    <property type="component" value="Unassembled WGS sequence"/>
</dbReference>
<reference evidence="1" key="1">
    <citation type="submission" date="2021-03" db="EMBL/GenBank/DDBJ databases">
        <authorList>
            <consortium name="DOE Joint Genome Institute"/>
            <person name="Ahrendt S."/>
            <person name="Looney B.P."/>
            <person name="Miyauchi S."/>
            <person name="Morin E."/>
            <person name="Drula E."/>
            <person name="Courty P.E."/>
            <person name="Chicoki N."/>
            <person name="Fauchery L."/>
            <person name="Kohler A."/>
            <person name="Kuo A."/>
            <person name="Labutti K."/>
            <person name="Pangilinan J."/>
            <person name="Lipzen A."/>
            <person name="Riley R."/>
            <person name="Andreopoulos W."/>
            <person name="He G."/>
            <person name="Johnson J."/>
            <person name="Barry K.W."/>
            <person name="Grigoriev I.V."/>
            <person name="Nagy L."/>
            <person name="Hibbett D."/>
            <person name="Henrissat B."/>
            <person name="Matheny P.B."/>
            <person name="Labbe J."/>
            <person name="Martin F."/>
        </authorList>
    </citation>
    <scope>NUCLEOTIDE SEQUENCE</scope>
    <source>
        <strain evidence="1">HHB10654</strain>
    </source>
</reference>
<accession>A0ACB8SG67</accession>
<evidence type="ECO:0000313" key="1">
    <source>
        <dbReference type="EMBL" id="KAI0054896.1"/>
    </source>
</evidence>
<comment type="caution">
    <text evidence="1">The sequence shown here is derived from an EMBL/GenBank/DDBJ whole genome shotgun (WGS) entry which is preliminary data.</text>
</comment>
<organism evidence="1 2">
    <name type="scientific">Artomyces pyxidatus</name>
    <dbReference type="NCBI Taxonomy" id="48021"/>
    <lineage>
        <taxon>Eukaryota</taxon>
        <taxon>Fungi</taxon>
        <taxon>Dikarya</taxon>
        <taxon>Basidiomycota</taxon>
        <taxon>Agaricomycotina</taxon>
        <taxon>Agaricomycetes</taxon>
        <taxon>Russulales</taxon>
        <taxon>Auriscalpiaceae</taxon>
        <taxon>Artomyces</taxon>
    </lineage>
</organism>
<name>A0ACB8SG67_9AGAM</name>
<reference evidence="1" key="2">
    <citation type="journal article" date="2022" name="New Phytol.">
        <title>Evolutionary transition to the ectomycorrhizal habit in the genomes of a hyperdiverse lineage of mushroom-forming fungi.</title>
        <authorList>
            <person name="Looney B."/>
            <person name="Miyauchi S."/>
            <person name="Morin E."/>
            <person name="Drula E."/>
            <person name="Courty P.E."/>
            <person name="Kohler A."/>
            <person name="Kuo A."/>
            <person name="LaButti K."/>
            <person name="Pangilinan J."/>
            <person name="Lipzen A."/>
            <person name="Riley R."/>
            <person name="Andreopoulos W."/>
            <person name="He G."/>
            <person name="Johnson J."/>
            <person name="Nolan M."/>
            <person name="Tritt A."/>
            <person name="Barry K.W."/>
            <person name="Grigoriev I.V."/>
            <person name="Nagy L.G."/>
            <person name="Hibbett D."/>
            <person name="Henrissat B."/>
            <person name="Matheny P.B."/>
            <person name="Labbe J."/>
            <person name="Martin F.M."/>
        </authorList>
    </citation>
    <scope>NUCLEOTIDE SEQUENCE</scope>
    <source>
        <strain evidence="1">HHB10654</strain>
    </source>
</reference>